<dbReference type="CDD" id="cd00074">
    <property type="entry name" value="HFD_H2A"/>
    <property type="match status" value="1"/>
</dbReference>
<dbReference type="Proteomes" id="UP001153636">
    <property type="component" value="Chromosome 6"/>
</dbReference>
<dbReference type="GO" id="GO:0046982">
    <property type="term" value="F:protein heterodimerization activity"/>
    <property type="evidence" value="ECO:0007669"/>
    <property type="project" value="InterPro"/>
</dbReference>
<dbReference type="InterPro" id="IPR002119">
    <property type="entry name" value="Histone_H2A"/>
</dbReference>
<proteinExistence type="inferred from homology"/>
<name>A0A9P0GFU4_9CUCU</name>
<evidence type="ECO:0000256" key="1">
    <source>
        <dbReference type="ARBA" id="ARBA00004123"/>
    </source>
</evidence>
<evidence type="ECO:0000256" key="5">
    <source>
        <dbReference type="ARBA" id="ARBA00023242"/>
    </source>
</evidence>
<keyword evidence="4" id="KW-0158">Chromosome</keyword>
<gene>
    <name evidence="6" type="ORF">PSYICH_LOCUS11789</name>
</gene>
<dbReference type="InterPro" id="IPR009072">
    <property type="entry name" value="Histone-fold"/>
</dbReference>
<dbReference type="SMART" id="SM00414">
    <property type="entry name" value="H2A"/>
    <property type="match status" value="1"/>
</dbReference>
<dbReference type="GO" id="GO:0005634">
    <property type="term" value="C:nucleus"/>
    <property type="evidence" value="ECO:0007669"/>
    <property type="project" value="UniProtKB-SubCell"/>
</dbReference>
<organism evidence="6 7">
    <name type="scientific">Psylliodes chrysocephalus</name>
    <dbReference type="NCBI Taxonomy" id="3402493"/>
    <lineage>
        <taxon>Eukaryota</taxon>
        <taxon>Metazoa</taxon>
        <taxon>Ecdysozoa</taxon>
        <taxon>Arthropoda</taxon>
        <taxon>Hexapoda</taxon>
        <taxon>Insecta</taxon>
        <taxon>Pterygota</taxon>
        <taxon>Neoptera</taxon>
        <taxon>Endopterygota</taxon>
        <taxon>Coleoptera</taxon>
        <taxon>Polyphaga</taxon>
        <taxon>Cucujiformia</taxon>
        <taxon>Chrysomeloidea</taxon>
        <taxon>Chrysomelidae</taxon>
        <taxon>Galerucinae</taxon>
        <taxon>Alticini</taxon>
        <taxon>Psylliodes</taxon>
    </lineage>
</organism>
<dbReference type="EMBL" id="OV651818">
    <property type="protein sequence ID" value="CAH1112024.1"/>
    <property type="molecule type" value="Genomic_DNA"/>
</dbReference>
<reference evidence="6" key="1">
    <citation type="submission" date="2022-01" db="EMBL/GenBank/DDBJ databases">
        <authorList>
            <person name="King R."/>
        </authorList>
    </citation>
    <scope>NUCLEOTIDE SEQUENCE</scope>
</reference>
<keyword evidence="5" id="KW-0539">Nucleus</keyword>
<evidence type="ECO:0000256" key="2">
    <source>
        <dbReference type="ARBA" id="ARBA00004286"/>
    </source>
</evidence>
<dbReference type="PANTHER" id="PTHR23430">
    <property type="entry name" value="HISTONE H2A"/>
    <property type="match status" value="1"/>
</dbReference>
<dbReference type="InterPro" id="IPR032458">
    <property type="entry name" value="Histone_H2A_CS"/>
</dbReference>
<dbReference type="GO" id="GO:0030527">
    <property type="term" value="F:structural constituent of chromatin"/>
    <property type="evidence" value="ECO:0007669"/>
    <property type="project" value="InterPro"/>
</dbReference>
<evidence type="ECO:0008006" key="8">
    <source>
        <dbReference type="Google" id="ProtNLM"/>
    </source>
</evidence>
<comment type="subcellular location">
    <subcellularLocation>
        <location evidence="2">Chromosome</location>
    </subcellularLocation>
    <subcellularLocation>
        <location evidence="1">Nucleus</location>
    </subcellularLocation>
</comment>
<evidence type="ECO:0000313" key="6">
    <source>
        <dbReference type="EMBL" id="CAH1112024.1"/>
    </source>
</evidence>
<dbReference type="PROSITE" id="PS00046">
    <property type="entry name" value="HISTONE_H2A"/>
    <property type="match status" value="1"/>
</dbReference>
<sequence length="145" mass="16964">MITHGYFYNLDEISTEIKFLLLWCFFYHKIIISGRDKGRKVKGKAKFHSNRAGLQFPVGHIYRLLRKGNYAERGGVAAVLMGYLAAEVLELAGNVARDIDSFIIPRHEKELNKLLWRVTIAKVVFYSTFKLYFCQRRLKREPNCF</sequence>
<comment type="similarity">
    <text evidence="3">Belongs to the histone H2A family.</text>
</comment>
<protein>
    <recommendedName>
        <fullName evidence="8">Histone H2A</fullName>
    </recommendedName>
</protein>
<dbReference type="Gene3D" id="1.10.20.10">
    <property type="entry name" value="Histone, subunit A"/>
    <property type="match status" value="1"/>
</dbReference>
<accession>A0A9P0GFU4</accession>
<keyword evidence="7" id="KW-1185">Reference proteome</keyword>
<dbReference type="GO" id="GO:0000786">
    <property type="term" value="C:nucleosome"/>
    <property type="evidence" value="ECO:0007669"/>
    <property type="project" value="InterPro"/>
</dbReference>
<dbReference type="GO" id="GO:0003677">
    <property type="term" value="F:DNA binding"/>
    <property type="evidence" value="ECO:0007669"/>
    <property type="project" value="InterPro"/>
</dbReference>
<dbReference type="AlphaFoldDB" id="A0A9P0GFU4"/>
<dbReference type="SUPFAM" id="SSF47113">
    <property type="entry name" value="Histone-fold"/>
    <property type="match status" value="1"/>
</dbReference>
<evidence type="ECO:0000256" key="3">
    <source>
        <dbReference type="ARBA" id="ARBA00010691"/>
    </source>
</evidence>
<evidence type="ECO:0000256" key="4">
    <source>
        <dbReference type="ARBA" id="ARBA00022454"/>
    </source>
</evidence>
<evidence type="ECO:0000313" key="7">
    <source>
        <dbReference type="Proteomes" id="UP001153636"/>
    </source>
</evidence>